<reference evidence="1 2" key="1">
    <citation type="journal article" date="2015" name="Genome Announc.">
        <title>Draft Genome Sequence of the Terrestrial Cyanobacterium Scytonema millei VB511283, Isolated from Eastern India.</title>
        <authorList>
            <person name="Sen D."/>
            <person name="Chandrababunaidu M.M."/>
            <person name="Singh D."/>
            <person name="Sanghi N."/>
            <person name="Ghorai A."/>
            <person name="Mishra G.P."/>
            <person name="Madduluri M."/>
            <person name="Adhikary S.P."/>
            <person name="Tripathy S."/>
        </authorList>
    </citation>
    <scope>NUCLEOTIDE SEQUENCE [LARGE SCALE GENOMIC DNA]</scope>
    <source>
        <strain evidence="1 2">VB511283</strain>
    </source>
</reference>
<dbReference type="EMBL" id="JTJC03000017">
    <property type="protein sequence ID" value="NHC38038.1"/>
    <property type="molecule type" value="Genomic_DNA"/>
</dbReference>
<organism evidence="1 2">
    <name type="scientific">Scytonema millei VB511283</name>
    <dbReference type="NCBI Taxonomy" id="1245923"/>
    <lineage>
        <taxon>Bacteria</taxon>
        <taxon>Bacillati</taxon>
        <taxon>Cyanobacteriota</taxon>
        <taxon>Cyanophyceae</taxon>
        <taxon>Nostocales</taxon>
        <taxon>Scytonemataceae</taxon>
        <taxon>Scytonema</taxon>
    </lineage>
</organism>
<accession>A0A9X5I6V7</accession>
<dbReference type="AlphaFoldDB" id="A0A9X5I6V7"/>
<comment type="caution">
    <text evidence="1">The sequence shown here is derived from an EMBL/GenBank/DDBJ whole genome shotgun (WGS) entry which is preliminary data.</text>
</comment>
<dbReference type="Proteomes" id="UP000031532">
    <property type="component" value="Unassembled WGS sequence"/>
</dbReference>
<gene>
    <name evidence="1" type="ORF">QH73_0026035</name>
</gene>
<dbReference type="RefSeq" id="WP_165587788.1">
    <property type="nucleotide sequence ID" value="NZ_JTJC03000017.1"/>
</dbReference>
<protein>
    <submittedName>
        <fullName evidence="1">Uncharacterized protein</fullName>
    </submittedName>
</protein>
<keyword evidence="2" id="KW-1185">Reference proteome</keyword>
<proteinExistence type="predicted"/>
<name>A0A9X5I6V7_9CYAN</name>
<evidence type="ECO:0000313" key="1">
    <source>
        <dbReference type="EMBL" id="NHC38038.1"/>
    </source>
</evidence>
<sequence length="77" mass="9121">MLNVLTDAFKYVVGVRCRENELSLSRKQCEKEDFVSLRRLDWFADMKMIVARIGDRDRGFRKLKILKIAIVQPHCFC</sequence>
<evidence type="ECO:0000313" key="2">
    <source>
        <dbReference type="Proteomes" id="UP000031532"/>
    </source>
</evidence>